<dbReference type="Proteomes" id="UP000234198">
    <property type="component" value="Unassembled WGS sequence"/>
</dbReference>
<evidence type="ECO:0000256" key="3">
    <source>
        <dbReference type="ARBA" id="ARBA00023125"/>
    </source>
</evidence>
<dbReference type="CDD" id="cd17252">
    <property type="entry name" value="RMtype1_S_EcoKI-TRD1-CR1_like"/>
    <property type="match status" value="1"/>
</dbReference>
<comment type="similarity">
    <text evidence="1">Belongs to the type-I restriction system S methylase family.</text>
</comment>
<comment type="caution">
    <text evidence="6">The sequence shown here is derived from an EMBL/GenBank/DDBJ whole genome shotgun (WGS) entry which is preliminary data.</text>
</comment>
<gene>
    <name evidence="6" type="ORF">CYJ22_09240</name>
</gene>
<name>A0A2I1HY08_9ACTO</name>
<dbReference type="InterPro" id="IPR044946">
    <property type="entry name" value="Restrct_endonuc_typeI_TRD_sf"/>
</dbReference>
<comment type="subunit">
    <text evidence="4">The methyltransferase is composed of M and S polypeptides.</text>
</comment>
<evidence type="ECO:0000259" key="5">
    <source>
        <dbReference type="Pfam" id="PF01420"/>
    </source>
</evidence>
<dbReference type="GO" id="GO:0003677">
    <property type="term" value="F:DNA binding"/>
    <property type="evidence" value="ECO:0007669"/>
    <property type="project" value="UniProtKB-KW"/>
</dbReference>
<reference evidence="6 7" key="1">
    <citation type="submission" date="2017-12" db="EMBL/GenBank/DDBJ databases">
        <title>Phylogenetic diversity of female urinary microbiome.</title>
        <authorList>
            <person name="Thomas-White K."/>
            <person name="Wolfe A.J."/>
        </authorList>
    </citation>
    <scope>NUCLEOTIDE SEQUENCE [LARGE SCALE GENOMIC DNA]</scope>
    <source>
        <strain evidence="6 7">UMB0018</strain>
    </source>
</reference>
<keyword evidence="2" id="KW-0680">Restriction system</keyword>
<evidence type="ECO:0000313" key="6">
    <source>
        <dbReference type="EMBL" id="PKY63762.1"/>
    </source>
</evidence>
<dbReference type="PANTHER" id="PTHR43140">
    <property type="entry name" value="TYPE-1 RESTRICTION ENZYME ECOKI SPECIFICITY PROTEIN"/>
    <property type="match status" value="1"/>
</dbReference>
<dbReference type="Gene3D" id="3.90.220.20">
    <property type="entry name" value="DNA methylase specificity domains"/>
    <property type="match status" value="2"/>
</dbReference>
<dbReference type="RefSeq" id="WP_101602397.1">
    <property type="nucleotide sequence ID" value="NZ_PKKM01000015.1"/>
</dbReference>
<proteinExistence type="inferred from homology"/>
<evidence type="ECO:0000313" key="7">
    <source>
        <dbReference type="Proteomes" id="UP000234198"/>
    </source>
</evidence>
<dbReference type="GO" id="GO:0009307">
    <property type="term" value="P:DNA restriction-modification system"/>
    <property type="evidence" value="ECO:0007669"/>
    <property type="project" value="UniProtKB-KW"/>
</dbReference>
<dbReference type="EMBL" id="PKKM01000015">
    <property type="protein sequence ID" value="PKY63762.1"/>
    <property type="molecule type" value="Genomic_DNA"/>
</dbReference>
<organism evidence="6 7">
    <name type="scientific">Schaalia odontolytica</name>
    <dbReference type="NCBI Taxonomy" id="1660"/>
    <lineage>
        <taxon>Bacteria</taxon>
        <taxon>Bacillati</taxon>
        <taxon>Actinomycetota</taxon>
        <taxon>Actinomycetes</taxon>
        <taxon>Actinomycetales</taxon>
        <taxon>Actinomycetaceae</taxon>
        <taxon>Schaalia</taxon>
    </lineage>
</organism>
<dbReference type="Pfam" id="PF01420">
    <property type="entry name" value="Methylase_S"/>
    <property type="match status" value="2"/>
</dbReference>
<dbReference type="InterPro" id="IPR051212">
    <property type="entry name" value="Type-I_RE_S_subunit"/>
</dbReference>
<sequence>MIADRLRAAILQAAISGKLTDQRPEDGTAAELLEQIAAERAVLVKAGKLKKRKPLPLVTEDEKQLSLPANWMWSRLGDVALPNPRVNGNDAEQIGFLPMASIEDGYTGRIHPQGRKWSEVKSGFTKFAEGDIVMAKITPCFQNRKSAIVRRLGSQYGAGTTELHVLRPASLMEAEYLLFFLKTEYVQDELTPQMTGTAGQKRVPLGALTNLPIPVPPLAEQGRIVAKLHEVLPLIDQLAELEREREYLDREFAKAIERAILQAAISGKLTKQLPEDGTAAELLETIKTERHQLEKEGKIKKQKPLSPVYKADEPFELPGTWAYPALGEIVTLIRGITFPASAKHKESFTGAVRCLTTGSVQSRYSDSADVFVDASFVKRSDQYLSRGDAILSTANSTALVGKSIYWDEAHERTFGGFLTVARAMDSRPAATRYLHTVLRTLFLGGAFAEKSTQTTNIANLSNKILYGVRIPLPPAAEQERIVAKLDRVQPLVRSIEELVS</sequence>
<evidence type="ECO:0000256" key="1">
    <source>
        <dbReference type="ARBA" id="ARBA00010923"/>
    </source>
</evidence>
<dbReference type="InterPro" id="IPR000055">
    <property type="entry name" value="Restrct_endonuc_typeI_TRD"/>
</dbReference>
<dbReference type="AlphaFoldDB" id="A0A2I1HY08"/>
<dbReference type="SUPFAM" id="SSF116734">
    <property type="entry name" value="DNA methylase specificity domain"/>
    <property type="match status" value="2"/>
</dbReference>
<keyword evidence="3" id="KW-0238">DNA-binding</keyword>
<evidence type="ECO:0000256" key="4">
    <source>
        <dbReference type="ARBA" id="ARBA00038652"/>
    </source>
</evidence>
<protein>
    <recommendedName>
        <fullName evidence="5">Type I restriction modification DNA specificity domain-containing protein</fullName>
    </recommendedName>
</protein>
<dbReference type="PANTHER" id="PTHR43140:SF1">
    <property type="entry name" value="TYPE I RESTRICTION ENZYME ECOKI SPECIFICITY SUBUNIT"/>
    <property type="match status" value="1"/>
</dbReference>
<feature type="domain" description="Type I restriction modification DNA specificity" evidence="5">
    <location>
        <begin position="68"/>
        <end position="233"/>
    </location>
</feature>
<dbReference type="CDD" id="cd17260">
    <property type="entry name" value="RMtype1_S_EcoEI-TRD1-CR1_like"/>
    <property type="match status" value="1"/>
</dbReference>
<evidence type="ECO:0000256" key="2">
    <source>
        <dbReference type="ARBA" id="ARBA00022747"/>
    </source>
</evidence>
<accession>A0A2I1HY08</accession>
<feature type="domain" description="Type I restriction modification DNA specificity" evidence="5">
    <location>
        <begin position="318"/>
        <end position="489"/>
    </location>
</feature>